<accession>A0A699IFS6</accession>
<proteinExistence type="predicted"/>
<protein>
    <submittedName>
        <fullName evidence="1">Uncharacterized protein</fullName>
    </submittedName>
</protein>
<dbReference type="InterPro" id="IPR006912">
    <property type="entry name" value="Harbinger_derived_prot"/>
</dbReference>
<feature type="non-terminal residue" evidence="1">
    <location>
        <position position="1"/>
    </location>
</feature>
<dbReference type="Pfam" id="PF04827">
    <property type="entry name" value="Plant_tran"/>
    <property type="match status" value="1"/>
</dbReference>
<gene>
    <name evidence="1" type="ORF">Tci_522126</name>
</gene>
<evidence type="ECO:0000313" key="1">
    <source>
        <dbReference type="EMBL" id="GEZ50153.1"/>
    </source>
</evidence>
<sequence length="192" mass="22439">FENLLDDITIMALFEVNEVAFQNAYYLGDKIYPRWASFVKSFTLARAEKCAVFKRRQKVLERMLKELLALYTNVGDLYNNRRELTLSTSYDKSFALLLYSQHRTIWKKGKLKKSEKCGLGATYFKRSYLMVKSYHYVTCRTSCKLHESMSHRIKENSHLWPNTVVGYTRLVSLFSKPVARVVGEFVNQIGYG</sequence>
<dbReference type="AlphaFoldDB" id="A0A699IFS6"/>
<comment type="caution">
    <text evidence="1">The sequence shown here is derived from an EMBL/GenBank/DDBJ whole genome shotgun (WGS) entry which is preliminary data.</text>
</comment>
<dbReference type="EMBL" id="BKCJ010286628">
    <property type="protein sequence ID" value="GEZ50153.1"/>
    <property type="molecule type" value="Genomic_DNA"/>
</dbReference>
<name>A0A699IFS6_TANCI</name>
<organism evidence="1">
    <name type="scientific">Tanacetum cinerariifolium</name>
    <name type="common">Dalmatian daisy</name>
    <name type="synonym">Chrysanthemum cinerariifolium</name>
    <dbReference type="NCBI Taxonomy" id="118510"/>
    <lineage>
        <taxon>Eukaryota</taxon>
        <taxon>Viridiplantae</taxon>
        <taxon>Streptophyta</taxon>
        <taxon>Embryophyta</taxon>
        <taxon>Tracheophyta</taxon>
        <taxon>Spermatophyta</taxon>
        <taxon>Magnoliopsida</taxon>
        <taxon>eudicotyledons</taxon>
        <taxon>Gunneridae</taxon>
        <taxon>Pentapetalae</taxon>
        <taxon>asterids</taxon>
        <taxon>campanulids</taxon>
        <taxon>Asterales</taxon>
        <taxon>Asteraceae</taxon>
        <taxon>Asteroideae</taxon>
        <taxon>Anthemideae</taxon>
        <taxon>Anthemidinae</taxon>
        <taxon>Tanacetum</taxon>
    </lineage>
</organism>
<reference evidence="1" key="1">
    <citation type="journal article" date="2019" name="Sci. Rep.">
        <title>Draft genome of Tanacetum cinerariifolium, the natural source of mosquito coil.</title>
        <authorList>
            <person name="Yamashiro T."/>
            <person name="Shiraishi A."/>
            <person name="Satake H."/>
            <person name="Nakayama K."/>
        </authorList>
    </citation>
    <scope>NUCLEOTIDE SEQUENCE</scope>
</reference>